<dbReference type="GO" id="GO:0016787">
    <property type="term" value="F:hydrolase activity"/>
    <property type="evidence" value="ECO:0007669"/>
    <property type="project" value="UniProtKB-KW"/>
</dbReference>
<dbReference type="InterPro" id="IPR023631">
    <property type="entry name" value="Amidase_dom"/>
</dbReference>
<proteinExistence type="inferred from homology"/>
<sequence>MAQSSILENLYYDKPLKYKPDLIKFESTYAPKIEKYRKELNDSIPHQVKLRAGTIGAGLEIPDDFDNVAFKQAHEVASKSGLLSKEELAIVGLEAVEIVSEIAVGELTATQVISAFIKQAAIAQQITNCAMQFFPEEALKRAKELDDYYAKHGKTVGPMHGLPVSLKEHYGYKGKTTNAGFVSMIDNVTEEDSLVTSIFRNAGAVFYIRTTQPQSLMHLDSSNNIIGRCRNPYNTALSPGGSTSGEGALISLLGSPLGLGSDIGGSIRAPAAFCNIWGFKPTNKRVSLQGAYASYRDMANDFVLCSVGPLANSADDLELFMKTFLGAEPWLKDNYLTRAPWNSSVSLKPKDLKIGIVFDDGVVAPSPPIMRALEMAKSKLEQAGVAKCIEFVPFETLKGLEICYAAYNVDGNLNHRTRFEESGEPLRPLSEHHMRFGEGDKDFTGLELLQLIYKRDSYRQQFAEAMNEADVDFILTPAYFAPAAVPDKIKYWGYTALYNILDLPGVSFPTGVVTDQAIDTVDKHFRPRNEVEAYEYSLYDADVFDGSPVGLTLHGRRFYDEETLGAAKLVQKIISTQGN</sequence>
<feature type="active site" description="Charge relay system" evidence="3">
    <location>
        <position position="167"/>
    </location>
</feature>
<dbReference type="OrthoDB" id="6428749at2759"/>
<keyword evidence="2" id="KW-0378">Hydrolase</keyword>
<reference evidence="6 7" key="1">
    <citation type="submission" date="2016-03" db="EMBL/GenBank/DDBJ databases">
        <authorList>
            <person name="Devillers H."/>
        </authorList>
    </citation>
    <scope>NUCLEOTIDE SEQUENCE [LARGE SCALE GENOMIC DNA]</scope>
    <source>
        <strain evidence="6">CBS 11717</strain>
    </source>
</reference>
<organism evidence="6 7">
    <name type="scientific">Lachancea mirantina</name>
    <dbReference type="NCBI Taxonomy" id="1230905"/>
    <lineage>
        <taxon>Eukaryota</taxon>
        <taxon>Fungi</taxon>
        <taxon>Dikarya</taxon>
        <taxon>Ascomycota</taxon>
        <taxon>Saccharomycotina</taxon>
        <taxon>Saccharomycetes</taxon>
        <taxon>Saccharomycetales</taxon>
        <taxon>Saccharomycetaceae</taxon>
        <taxon>Lachancea</taxon>
    </lineage>
</organism>
<feature type="binding site" evidence="4">
    <location>
        <begin position="263"/>
        <end position="266"/>
    </location>
    <ligand>
        <name>substrate</name>
    </ligand>
</feature>
<keyword evidence="7" id="KW-1185">Reference proteome</keyword>
<evidence type="ECO:0000256" key="2">
    <source>
        <dbReference type="ARBA" id="ARBA00022801"/>
    </source>
</evidence>
<evidence type="ECO:0000313" key="7">
    <source>
        <dbReference type="Proteomes" id="UP000191024"/>
    </source>
</evidence>
<dbReference type="PIRSF" id="PIRSF001221">
    <property type="entry name" value="Amidase_fungi"/>
    <property type="match status" value="1"/>
</dbReference>
<feature type="domain" description="Amidase" evidence="5">
    <location>
        <begin position="112"/>
        <end position="564"/>
    </location>
</feature>
<dbReference type="PANTHER" id="PTHR46072:SF4">
    <property type="entry name" value="AMIDASE C550.07-RELATED"/>
    <property type="match status" value="1"/>
</dbReference>
<feature type="binding site" evidence="4">
    <location>
        <position position="216"/>
    </location>
    <ligand>
        <name>substrate</name>
    </ligand>
</feature>
<evidence type="ECO:0000256" key="1">
    <source>
        <dbReference type="ARBA" id="ARBA00009199"/>
    </source>
</evidence>
<dbReference type="PANTHER" id="PTHR46072">
    <property type="entry name" value="AMIDASE-RELATED-RELATED"/>
    <property type="match status" value="1"/>
</dbReference>
<evidence type="ECO:0000259" key="5">
    <source>
        <dbReference type="Pfam" id="PF01425"/>
    </source>
</evidence>
<accession>A0A1G4K935</accession>
<dbReference type="Gene3D" id="3.90.1300.10">
    <property type="entry name" value="Amidase signature (AS) domain"/>
    <property type="match status" value="1"/>
</dbReference>
<dbReference type="InterPro" id="IPR036928">
    <property type="entry name" value="AS_sf"/>
</dbReference>
<comment type="similarity">
    <text evidence="1">Belongs to the amidase family.</text>
</comment>
<feature type="active site" description="Acyl-ester intermediate" evidence="3">
    <location>
        <position position="266"/>
    </location>
</feature>
<protein>
    <submittedName>
        <fullName evidence="6">LAMI_0G06040g1_1</fullName>
    </submittedName>
</protein>
<dbReference type="Proteomes" id="UP000191024">
    <property type="component" value="Chromosome G"/>
</dbReference>
<evidence type="ECO:0000256" key="4">
    <source>
        <dbReference type="PIRSR" id="PIRSR001221-2"/>
    </source>
</evidence>
<feature type="active site" description="Charge relay system" evidence="3">
    <location>
        <position position="242"/>
    </location>
</feature>
<dbReference type="SUPFAM" id="SSF75304">
    <property type="entry name" value="Amidase signature (AS) enzymes"/>
    <property type="match status" value="1"/>
</dbReference>
<dbReference type="AlphaFoldDB" id="A0A1G4K935"/>
<gene>
    <name evidence="6" type="ORF">LAMI_0G06040G</name>
</gene>
<name>A0A1G4K935_9SACH</name>
<feature type="binding site" evidence="4">
    <location>
        <position position="242"/>
    </location>
    <ligand>
        <name>substrate</name>
    </ligand>
</feature>
<evidence type="ECO:0000256" key="3">
    <source>
        <dbReference type="PIRSR" id="PIRSR001221-1"/>
    </source>
</evidence>
<dbReference type="Pfam" id="PF01425">
    <property type="entry name" value="Amidase"/>
    <property type="match status" value="1"/>
</dbReference>
<dbReference type="STRING" id="1230905.A0A1G4K935"/>
<evidence type="ECO:0000313" key="6">
    <source>
        <dbReference type="EMBL" id="SCV00587.1"/>
    </source>
</evidence>
<dbReference type="EMBL" id="LT598469">
    <property type="protein sequence ID" value="SCV00587.1"/>
    <property type="molecule type" value="Genomic_DNA"/>
</dbReference>